<evidence type="ECO:0000256" key="11">
    <source>
        <dbReference type="ARBA" id="ARBA00023163"/>
    </source>
</evidence>
<dbReference type="Proteomes" id="UP001501480">
    <property type="component" value="Unassembled WGS sequence"/>
</dbReference>
<feature type="binding site" evidence="12">
    <location>
        <position position="66"/>
    </location>
    <ligand>
        <name>[4Fe-4S] cluster</name>
        <dbReference type="ChEBI" id="CHEBI:49883"/>
    </ligand>
</feature>
<keyword evidence="11 12" id="KW-0804">Transcription</keyword>
<name>A0ABN2W026_9ACTN</name>
<dbReference type="InterPro" id="IPR034768">
    <property type="entry name" value="4FE4S_WBL"/>
</dbReference>
<keyword evidence="4 12" id="KW-0963">Cytoplasm</keyword>
<dbReference type="EMBL" id="BAAAPY010000005">
    <property type="protein sequence ID" value="GAA2078676.1"/>
    <property type="molecule type" value="Genomic_DNA"/>
</dbReference>
<evidence type="ECO:0000256" key="8">
    <source>
        <dbReference type="ARBA" id="ARBA00023015"/>
    </source>
</evidence>
<dbReference type="PANTHER" id="PTHR38839">
    <property type="entry name" value="TRANSCRIPTIONAL REGULATOR WHID-RELATED"/>
    <property type="match status" value="1"/>
</dbReference>
<comment type="function">
    <text evidence="12">Acts as a transcriptional regulator. Probably redox-responsive. The apo- but not holo-form probably binds DNA.</text>
</comment>
<gene>
    <name evidence="14" type="primary">whiB3</name>
    <name evidence="12" type="synonym">whiB</name>
    <name evidence="14" type="ORF">GCM10009821_18220</name>
</gene>
<evidence type="ECO:0000256" key="5">
    <source>
        <dbReference type="ARBA" id="ARBA00022723"/>
    </source>
</evidence>
<comment type="caution">
    <text evidence="14">The sequence shown here is derived from an EMBL/GenBank/DDBJ whole genome shotgun (WGS) entry which is preliminary data.</text>
</comment>
<feature type="binding site" evidence="12">
    <location>
        <position position="27"/>
    </location>
    <ligand>
        <name>[4Fe-4S] cluster</name>
        <dbReference type="ChEBI" id="CHEBI:49883"/>
    </ligand>
</feature>
<dbReference type="PANTHER" id="PTHR38839:SF5">
    <property type="entry name" value="TRANSCRIPTIONAL REGULATOR WHID"/>
    <property type="match status" value="1"/>
</dbReference>
<dbReference type="Pfam" id="PF02467">
    <property type="entry name" value="Whib"/>
    <property type="match status" value="1"/>
</dbReference>
<evidence type="ECO:0000313" key="14">
    <source>
        <dbReference type="EMBL" id="GAA2078676.1"/>
    </source>
</evidence>
<organism evidence="14 15">
    <name type="scientific">Aeromicrobium halocynthiae</name>
    <dbReference type="NCBI Taxonomy" id="560557"/>
    <lineage>
        <taxon>Bacteria</taxon>
        <taxon>Bacillati</taxon>
        <taxon>Actinomycetota</taxon>
        <taxon>Actinomycetes</taxon>
        <taxon>Propionibacteriales</taxon>
        <taxon>Nocardioidaceae</taxon>
        <taxon>Aeromicrobium</taxon>
    </lineage>
</organism>
<comment type="PTM">
    <text evidence="12">Upon Fe-S cluster removal intramolecular disulfide bonds are formed.</text>
</comment>
<protein>
    <recommendedName>
        <fullName evidence="12">Transcriptional regulator WhiB</fullName>
    </recommendedName>
</protein>
<keyword evidence="3 12" id="KW-0004">4Fe-4S</keyword>
<keyword evidence="6 12" id="KW-0408">Iron</keyword>
<feature type="binding site" evidence="12">
    <location>
        <position position="57"/>
    </location>
    <ligand>
        <name>[4Fe-4S] cluster</name>
        <dbReference type="ChEBI" id="CHEBI:49883"/>
    </ligand>
</feature>
<evidence type="ECO:0000256" key="2">
    <source>
        <dbReference type="ARBA" id="ARBA00006597"/>
    </source>
</evidence>
<proteinExistence type="inferred from homology"/>
<evidence type="ECO:0000256" key="6">
    <source>
        <dbReference type="ARBA" id="ARBA00023004"/>
    </source>
</evidence>
<evidence type="ECO:0000259" key="13">
    <source>
        <dbReference type="PROSITE" id="PS51674"/>
    </source>
</evidence>
<sequence>MVRRDPLVHRLPSATQDDWEWQYQGLCVTLDSDMFFAPFNERGEAKRLREQEAVQVCERCPVLARCREHALTVREPYGVWGGLTEEDRAALLPGGAASTDPGLDGVRTP</sequence>
<evidence type="ECO:0000256" key="12">
    <source>
        <dbReference type="HAMAP-Rule" id="MF_01479"/>
    </source>
</evidence>
<evidence type="ECO:0000256" key="10">
    <source>
        <dbReference type="ARBA" id="ARBA00023157"/>
    </source>
</evidence>
<evidence type="ECO:0000256" key="7">
    <source>
        <dbReference type="ARBA" id="ARBA00023014"/>
    </source>
</evidence>
<comment type="subcellular location">
    <subcellularLocation>
        <location evidence="1 12">Cytoplasm</location>
    </subcellularLocation>
</comment>
<comment type="similarity">
    <text evidence="2 12">Belongs to the WhiB family.</text>
</comment>
<keyword evidence="8 12" id="KW-0805">Transcription regulation</keyword>
<reference evidence="14 15" key="1">
    <citation type="journal article" date="2019" name="Int. J. Syst. Evol. Microbiol.">
        <title>The Global Catalogue of Microorganisms (GCM) 10K type strain sequencing project: providing services to taxonomists for standard genome sequencing and annotation.</title>
        <authorList>
            <consortium name="The Broad Institute Genomics Platform"/>
            <consortium name="The Broad Institute Genome Sequencing Center for Infectious Disease"/>
            <person name="Wu L."/>
            <person name="Ma J."/>
        </authorList>
    </citation>
    <scope>NUCLEOTIDE SEQUENCE [LARGE SCALE GENOMIC DNA]</scope>
    <source>
        <strain evidence="14 15">JCM 15749</strain>
    </source>
</reference>
<feature type="domain" description="4Fe-4S Wbl-type" evidence="13">
    <location>
        <begin position="26"/>
        <end position="90"/>
    </location>
</feature>
<dbReference type="HAMAP" id="MF_01479">
    <property type="entry name" value="WhiB"/>
    <property type="match status" value="1"/>
</dbReference>
<evidence type="ECO:0000256" key="9">
    <source>
        <dbReference type="ARBA" id="ARBA00023125"/>
    </source>
</evidence>
<evidence type="ECO:0000256" key="3">
    <source>
        <dbReference type="ARBA" id="ARBA00022485"/>
    </source>
</evidence>
<evidence type="ECO:0000256" key="4">
    <source>
        <dbReference type="ARBA" id="ARBA00022490"/>
    </source>
</evidence>
<keyword evidence="9 12" id="KW-0238">DNA-binding</keyword>
<evidence type="ECO:0000256" key="1">
    <source>
        <dbReference type="ARBA" id="ARBA00004496"/>
    </source>
</evidence>
<evidence type="ECO:0000313" key="15">
    <source>
        <dbReference type="Proteomes" id="UP001501480"/>
    </source>
</evidence>
<keyword evidence="7 12" id="KW-0411">Iron-sulfur</keyword>
<dbReference type="InterPro" id="IPR003482">
    <property type="entry name" value="Whib"/>
</dbReference>
<comment type="PTM">
    <text evidence="12">The Fe-S cluster can be nitrosylated by nitric oxide (NO).</text>
</comment>
<accession>A0ABN2W026</accession>
<keyword evidence="5 12" id="KW-0479">Metal-binding</keyword>
<keyword evidence="10 12" id="KW-1015">Disulfide bond</keyword>
<dbReference type="PROSITE" id="PS51674">
    <property type="entry name" value="4FE4S_WBL"/>
    <property type="match status" value="1"/>
</dbReference>
<feature type="binding site" evidence="12">
    <location>
        <position position="60"/>
    </location>
    <ligand>
        <name>[4Fe-4S] cluster</name>
        <dbReference type="ChEBI" id="CHEBI:49883"/>
    </ligand>
</feature>
<dbReference type="RefSeq" id="WP_344327228.1">
    <property type="nucleotide sequence ID" value="NZ_BAAAPY010000005.1"/>
</dbReference>
<keyword evidence="15" id="KW-1185">Reference proteome</keyword>
<comment type="cofactor">
    <cofactor evidence="12">
        <name>[4Fe-4S] cluster</name>
        <dbReference type="ChEBI" id="CHEBI:49883"/>
    </cofactor>
    <text evidence="12">Binds 1 [4Fe-4S] cluster per subunit. Following nitrosylation of the [4Fe-4S] cluster binds 1 [4Fe-8(NO)] cluster per subunit.</text>
</comment>